<keyword evidence="5" id="KW-0472">Membrane</keyword>
<feature type="region of interest" description="Disordered" evidence="8">
    <location>
        <begin position="197"/>
        <end position="217"/>
    </location>
</feature>
<dbReference type="EMBL" id="CAJVCH010431654">
    <property type="protein sequence ID" value="CAG7818830.1"/>
    <property type="molecule type" value="Genomic_DNA"/>
</dbReference>
<dbReference type="PANTHER" id="PTHR24270">
    <property type="entry name" value="LOW-DENSITY LIPOPROTEIN RECEPTOR-RELATED"/>
    <property type="match status" value="1"/>
</dbReference>
<comment type="caution">
    <text evidence="10">The sequence shown here is derived from an EMBL/GenBank/DDBJ whole genome shotgun (WGS) entry which is preliminary data.</text>
</comment>
<dbReference type="Proteomes" id="UP000708208">
    <property type="component" value="Unassembled WGS sequence"/>
</dbReference>
<keyword evidence="9" id="KW-0732">Signal</keyword>
<sequence>MGLKAIDVLTTVVLAVIPVIIFATNDTYCEPFKCNNGSTIPSHYECNGINDCGDKSDEDCTKCVEAYGGFCCLDGKYNPSNWFCDGWVDCPDGNTNTDEQNCCCDCELKCPNDPRCFPESYYCDYFPDCNDASDEKGCPCNETAGEFQCDNERCIPAIWTCDTYNDCGDDSDEMPDVCSVGKKTLSQGIVEHGLVLGQKPDPRKTRKGGSSIELSQGGSKWIKNRLW</sequence>
<dbReference type="InterPro" id="IPR050685">
    <property type="entry name" value="LDLR"/>
</dbReference>
<keyword evidence="3" id="KW-0677">Repeat</keyword>
<dbReference type="InterPro" id="IPR023415">
    <property type="entry name" value="LDLR_class-A_CS"/>
</dbReference>
<dbReference type="PANTHER" id="PTHR24270:SF62">
    <property type="entry name" value="LOW-DENSITY LIPOPROTEIN RECEPTOR-RELATED PROTEIN 2"/>
    <property type="match status" value="1"/>
</dbReference>
<evidence type="ECO:0000256" key="4">
    <source>
        <dbReference type="ARBA" id="ARBA00022989"/>
    </source>
</evidence>
<dbReference type="GO" id="GO:0012505">
    <property type="term" value="C:endomembrane system"/>
    <property type="evidence" value="ECO:0007669"/>
    <property type="project" value="UniProtKB-SubCell"/>
</dbReference>
<dbReference type="OrthoDB" id="9988974at2759"/>
<evidence type="ECO:0000256" key="3">
    <source>
        <dbReference type="ARBA" id="ARBA00022737"/>
    </source>
</evidence>
<evidence type="ECO:0000256" key="2">
    <source>
        <dbReference type="ARBA" id="ARBA00022692"/>
    </source>
</evidence>
<feature type="disulfide bond" evidence="7">
    <location>
        <begin position="34"/>
        <end position="52"/>
    </location>
</feature>
<evidence type="ECO:0000256" key="7">
    <source>
        <dbReference type="PROSITE-ProRule" id="PRU00124"/>
    </source>
</evidence>
<evidence type="ECO:0000313" key="10">
    <source>
        <dbReference type="EMBL" id="CAG7818830.1"/>
    </source>
</evidence>
<keyword evidence="2" id="KW-0812">Transmembrane</keyword>
<dbReference type="Pfam" id="PF00057">
    <property type="entry name" value="Ldl_recept_a"/>
    <property type="match status" value="2"/>
</dbReference>
<dbReference type="GO" id="GO:0005886">
    <property type="term" value="C:plasma membrane"/>
    <property type="evidence" value="ECO:0007669"/>
    <property type="project" value="TreeGrafter"/>
</dbReference>
<comment type="caution">
    <text evidence="7">Lacks conserved residue(s) required for the propagation of feature annotation.</text>
</comment>
<dbReference type="CDD" id="cd00112">
    <property type="entry name" value="LDLa"/>
    <property type="match status" value="3"/>
</dbReference>
<keyword evidence="4" id="KW-1133">Transmembrane helix</keyword>
<evidence type="ECO:0000256" key="9">
    <source>
        <dbReference type="SAM" id="SignalP"/>
    </source>
</evidence>
<feature type="chain" id="PRO_5035166623" evidence="9">
    <location>
        <begin position="30"/>
        <end position="227"/>
    </location>
</feature>
<dbReference type="PROSITE" id="PS50068">
    <property type="entry name" value="LDLRA_2"/>
    <property type="match status" value="3"/>
</dbReference>
<name>A0A8J2PKZ9_9HEXA</name>
<keyword evidence="11" id="KW-1185">Reference proteome</keyword>
<accession>A0A8J2PKZ9</accession>
<gene>
    <name evidence="10" type="ORF">AFUS01_LOCUS29309</name>
</gene>
<feature type="disulfide bond" evidence="7">
    <location>
        <begin position="123"/>
        <end position="138"/>
    </location>
</feature>
<dbReference type="SMART" id="SM00192">
    <property type="entry name" value="LDLa"/>
    <property type="match status" value="4"/>
</dbReference>
<feature type="disulfide bond" evidence="7">
    <location>
        <begin position="149"/>
        <end position="167"/>
    </location>
</feature>
<evidence type="ECO:0000256" key="6">
    <source>
        <dbReference type="ARBA" id="ARBA00023157"/>
    </source>
</evidence>
<reference evidence="10" key="1">
    <citation type="submission" date="2021-06" db="EMBL/GenBank/DDBJ databases">
        <authorList>
            <person name="Hodson N. C."/>
            <person name="Mongue J. A."/>
            <person name="Jaron S. K."/>
        </authorList>
    </citation>
    <scope>NUCLEOTIDE SEQUENCE</scope>
</reference>
<protein>
    <submittedName>
        <fullName evidence="10">Uncharacterized protein</fullName>
    </submittedName>
</protein>
<evidence type="ECO:0000313" key="11">
    <source>
        <dbReference type="Proteomes" id="UP000708208"/>
    </source>
</evidence>
<evidence type="ECO:0000256" key="8">
    <source>
        <dbReference type="SAM" id="MobiDB-lite"/>
    </source>
</evidence>
<evidence type="ECO:0000256" key="5">
    <source>
        <dbReference type="ARBA" id="ARBA00023136"/>
    </source>
</evidence>
<dbReference type="AlphaFoldDB" id="A0A8J2PKZ9"/>
<keyword evidence="6 7" id="KW-1015">Disulfide bond</keyword>
<proteinExistence type="predicted"/>
<evidence type="ECO:0000256" key="1">
    <source>
        <dbReference type="ARBA" id="ARBA00004167"/>
    </source>
</evidence>
<dbReference type="PROSITE" id="PS01209">
    <property type="entry name" value="LDLRA_1"/>
    <property type="match status" value="1"/>
</dbReference>
<organism evidence="10 11">
    <name type="scientific">Allacma fusca</name>
    <dbReference type="NCBI Taxonomy" id="39272"/>
    <lineage>
        <taxon>Eukaryota</taxon>
        <taxon>Metazoa</taxon>
        <taxon>Ecdysozoa</taxon>
        <taxon>Arthropoda</taxon>
        <taxon>Hexapoda</taxon>
        <taxon>Collembola</taxon>
        <taxon>Symphypleona</taxon>
        <taxon>Sminthuridae</taxon>
        <taxon>Allacma</taxon>
    </lineage>
</organism>
<dbReference type="InterPro" id="IPR002172">
    <property type="entry name" value="LDrepeatLR_classA_rpt"/>
</dbReference>
<comment type="subcellular location">
    <subcellularLocation>
        <location evidence="1">Membrane</location>
        <topology evidence="1">Single-pass membrane protein</topology>
    </subcellularLocation>
</comment>
<feature type="signal peptide" evidence="9">
    <location>
        <begin position="1"/>
        <end position="29"/>
    </location>
</feature>